<dbReference type="InterPro" id="IPR050109">
    <property type="entry name" value="HTH-type_TetR-like_transc_reg"/>
</dbReference>
<dbReference type="RefSeq" id="WP_054248762.1">
    <property type="nucleotide sequence ID" value="NZ_JAWLKA010000014.1"/>
</dbReference>
<evidence type="ECO:0000313" key="6">
    <source>
        <dbReference type="EMBL" id="MDV6283586.1"/>
    </source>
</evidence>
<proteinExistence type="predicted"/>
<name>A0ABU4CJ78_RHOJO</name>
<evidence type="ECO:0000256" key="2">
    <source>
        <dbReference type="ARBA" id="ARBA00023125"/>
    </source>
</evidence>
<organism evidence="6 7">
    <name type="scientific">Rhodococcus jostii</name>
    <dbReference type="NCBI Taxonomy" id="132919"/>
    <lineage>
        <taxon>Bacteria</taxon>
        <taxon>Bacillati</taxon>
        <taxon>Actinomycetota</taxon>
        <taxon>Actinomycetes</taxon>
        <taxon>Mycobacteriales</taxon>
        <taxon>Nocardiaceae</taxon>
        <taxon>Rhodococcus</taxon>
    </lineage>
</organism>
<keyword evidence="7" id="KW-1185">Reference proteome</keyword>
<evidence type="ECO:0000313" key="7">
    <source>
        <dbReference type="Proteomes" id="UP001185737"/>
    </source>
</evidence>
<reference evidence="6 7" key="1">
    <citation type="submission" date="2023-10" db="EMBL/GenBank/DDBJ databases">
        <title>Development of a sustainable strategy for remediation of hydrocarbon-contaminated territories based on the waste exchange concept.</title>
        <authorList>
            <person name="Krivoruchko A."/>
        </authorList>
    </citation>
    <scope>NUCLEOTIDE SEQUENCE [LARGE SCALE GENOMIC DNA]</scope>
    <source>
        <strain evidence="6 7">IEGM 60</strain>
    </source>
</reference>
<dbReference type="PROSITE" id="PS50977">
    <property type="entry name" value="HTH_TETR_2"/>
    <property type="match status" value="1"/>
</dbReference>
<dbReference type="InterPro" id="IPR001647">
    <property type="entry name" value="HTH_TetR"/>
</dbReference>
<evidence type="ECO:0000256" key="4">
    <source>
        <dbReference type="PROSITE-ProRule" id="PRU00335"/>
    </source>
</evidence>
<dbReference type="Gene3D" id="1.10.357.10">
    <property type="entry name" value="Tetracycline Repressor, domain 2"/>
    <property type="match status" value="1"/>
</dbReference>
<dbReference type="PRINTS" id="PR00455">
    <property type="entry name" value="HTHTETR"/>
</dbReference>
<keyword evidence="2 4" id="KW-0238">DNA-binding</keyword>
<feature type="domain" description="HTH tetR-type" evidence="5">
    <location>
        <begin position="14"/>
        <end position="74"/>
    </location>
</feature>
<evidence type="ECO:0000259" key="5">
    <source>
        <dbReference type="PROSITE" id="PS50977"/>
    </source>
</evidence>
<comment type="caution">
    <text evidence="6">The sequence shown here is derived from an EMBL/GenBank/DDBJ whole genome shotgun (WGS) entry which is preliminary data.</text>
</comment>
<gene>
    <name evidence="6" type="ORF">R3Q59_24120</name>
</gene>
<dbReference type="PANTHER" id="PTHR30055">
    <property type="entry name" value="HTH-TYPE TRANSCRIPTIONAL REGULATOR RUTR"/>
    <property type="match status" value="1"/>
</dbReference>
<evidence type="ECO:0000256" key="1">
    <source>
        <dbReference type="ARBA" id="ARBA00023015"/>
    </source>
</evidence>
<protein>
    <submittedName>
        <fullName evidence="6">TetR/AcrR family transcriptional regulator</fullName>
    </submittedName>
</protein>
<dbReference type="PANTHER" id="PTHR30055:SF234">
    <property type="entry name" value="HTH-TYPE TRANSCRIPTIONAL REGULATOR BETI"/>
    <property type="match status" value="1"/>
</dbReference>
<dbReference type="Pfam" id="PF00440">
    <property type="entry name" value="TetR_N"/>
    <property type="match status" value="1"/>
</dbReference>
<keyword evidence="3" id="KW-0804">Transcription</keyword>
<feature type="DNA-binding region" description="H-T-H motif" evidence="4">
    <location>
        <begin position="37"/>
        <end position="56"/>
    </location>
</feature>
<sequence>MNAERVDGRTLRYQHRRPELLAAATEYVLDHGFGDVSLRPIAHALGVTHATLLRHFSSKDELLLQVLEKIHADFQERLRTDAELRAADSTAAFVRIVWRRLCEPREQRQFVLLFELVGRTARDPDRGGRLVQSIINDWLLPVEERLGQEGWPPDEASTMSTLVLAQVRGLQLDLIMTRDRDRVDRAFESTVDLVARPRVR</sequence>
<dbReference type="Proteomes" id="UP001185737">
    <property type="component" value="Unassembled WGS sequence"/>
</dbReference>
<dbReference type="InterPro" id="IPR009057">
    <property type="entry name" value="Homeodomain-like_sf"/>
</dbReference>
<dbReference type="SUPFAM" id="SSF46689">
    <property type="entry name" value="Homeodomain-like"/>
    <property type="match status" value="1"/>
</dbReference>
<accession>A0ABU4CJ78</accession>
<keyword evidence="1" id="KW-0805">Transcription regulation</keyword>
<dbReference type="EMBL" id="JAWLKA010000014">
    <property type="protein sequence ID" value="MDV6283586.1"/>
    <property type="molecule type" value="Genomic_DNA"/>
</dbReference>
<evidence type="ECO:0000256" key="3">
    <source>
        <dbReference type="ARBA" id="ARBA00023163"/>
    </source>
</evidence>